<keyword evidence="9" id="KW-1015">Disulfide bond</keyword>
<evidence type="ECO:0000256" key="9">
    <source>
        <dbReference type="ARBA" id="ARBA00023157"/>
    </source>
</evidence>
<dbReference type="InterPro" id="IPR000668">
    <property type="entry name" value="Peptidase_C1A_C"/>
</dbReference>
<evidence type="ECO:0000256" key="8">
    <source>
        <dbReference type="ARBA" id="ARBA00023145"/>
    </source>
</evidence>
<keyword evidence="7" id="KW-0788">Thiol protease</keyword>
<feature type="region of interest" description="Disordered" evidence="11">
    <location>
        <begin position="193"/>
        <end position="225"/>
    </location>
</feature>
<dbReference type="SMART" id="SM00645">
    <property type="entry name" value="Pept_C1"/>
    <property type="match status" value="1"/>
</dbReference>
<protein>
    <recommendedName>
        <fullName evidence="3">cathepsin X</fullName>
        <ecNumber evidence="3">3.4.18.1</ecNumber>
    </recommendedName>
</protein>
<evidence type="ECO:0000256" key="1">
    <source>
        <dbReference type="ARBA" id="ARBA00001594"/>
    </source>
</evidence>
<keyword evidence="4" id="KW-0645">Protease</keyword>
<comment type="similarity">
    <text evidence="2">Belongs to the peptidase C1 family.</text>
</comment>
<dbReference type="GO" id="GO:0006508">
    <property type="term" value="P:proteolysis"/>
    <property type="evidence" value="ECO:0007669"/>
    <property type="project" value="UniProtKB-KW"/>
</dbReference>
<evidence type="ECO:0000313" key="13">
    <source>
        <dbReference type="EnsemblMetazoa" id="CJA18365b.1"/>
    </source>
</evidence>
<evidence type="ECO:0000256" key="7">
    <source>
        <dbReference type="ARBA" id="ARBA00022807"/>
    </source>
</evidence>
<evidence type="ECO:0000256" key="4">
    <source>
        <dbReference type="ARBA" id="ARBA00022670"/>
    </source>
</evidence>
<dbReference type="PRINTS" id="PR00705">
    <property type="entry name" value="PAPAIN"/>
</dbReference>
<reference evidence="14" key="1">
    <citation type="submission" date="2010-08" db="EMBL/GenBank/DDBJ databases">
        <authorList>
            <consortium name="Caenorhabditis japonica Sequencing Consortium"/>
            <person name="Wilson R.K."/>
        </authorList>
    </citation>
    <scope>NUCLEOTIDE SEQUENCE [LARGE SCALE GENOMIC DNA]</scope>
    <source>
        <strain evidence="14">DF5081</strain>
    </source>
</reference>
<evidence type="ECO:0000313" key="14">
    <source>
        <dbReference type="Proteomes" id="UP000005237"/>
    </source>
</evidence>
<comment type="catalytic activity">
    <reaction evidence="1">
        <text>Release of C-terminal amino acid residues with broad specificity, but lacks action on C-terminal proline. Shows weak endopeptidase activity.</text>
        <dbReference type="EC" id="3.4.18.1"/>
    </reaction>
</comment>
<dbReference type="FunFam" id="3.90.70.10:FF:000158">
    <property type="entry name" value="CathePsin Z"/>
    <property type="match status" value="1"/>
</dbReference>
<feature type="compositionally biased region" description="Acidic residues" evidence="11">
    <location>
        <begin position="211"/>
        <end position="225"/>
    </location>
</feature>
<dbReference type="EC" id="3.4.18.1" evidence="3"/>
<dbReference type="PROSITE" id="PS00640">
    <property type="entry name" value="THIOL_PROTEASE_ASN"/>
    <property type="match status" value="1"/>
</dbReference>
<evidence type="ECO:0000256" key="2">
    <source>
        <dbReference type="ARBA" id="ARBA00008455"/>
    </source>
</evidence>
<keyword evidence="14" id="KW-1185">Reference proteome</keyword>
<feature type="domain" description="Peptidase C1A papain C-terminal" evidence="12">
    <location>
        <begin position="263"/>
        <end position="501"/>
    </location>
</feature>
<dbReference type="InterPro" id="IPR013128">
    <property type="entry name" value="Peptidase_C1A"/>
</dbReference>
<dbReference type="AlphaFoldDB" id="A0A8R1E1S0"/>
<dbReference type="InterPro" id="IPR025661">
    <property type="entry name" value="Pept_asp_AS"/>
</dbReference>
<evidence type="ECO:0000256" key="11">
    <source>
        <dbReference type="SAM" id="MobiDB-lite"/>
    </source>
</evidence>
<name>A0A8R1E1S0_CAEJA</name>
<proteinExistence type="inferred from homology"/>
<evidence type="ECO:0000256" key="3">
    <source>
        <dbReference type="ARBA" id="ARBA00012516"/>
    </source>
</evidence>
<dbReference type="SUPFAM" id="SSF54001">
    <property type="entry name" value="Cysteine proteinases"/>
    <property type="match status" value="1"/>
</dbReference>
<keyword evidence="5" id="KW-0732">Signal</keyword>
<dbReference type="InterPro" id="IPR038765">
    <property type="entry name" value="Papain-like_cys_pep_sf"/>
</dbReference>
<keyword evidence="10" id="KW-0325">Glycoprotein</keyword>
<dbReference type="CDD" id="cd02698">
    <property type="entry name" value="Peptidase_C1A_CathepsinX"/>
    <property type="match status" value="1"/>
</dbReference>
<keyword evidence="8" id="KW-0865">Zymogen</keyword>
<organism evidence="13 14">
    <name type="scientific">Caenorhabditis japonica</name>
    <dbReference type="NCBI Taxonomy" id="281687"/>
    <lineage>
        <taxon>Eukaryota</taxon>
        <taxon>Metazoa</taxon>
        <taxon>Ecdysozoa</taxon>
        <taxon>Nematoda</taxon>
        <taxon>Chromadorea</taxon>
        <taxon>Rhabditida</taxon>
        <taxon>Rhabditina</taxon>
        <taxon>Rhabditomorpha</taxon>
        <taxon>Rhabditoidea</taxon>
        <taxon>Rhabditidae</taxon>
        <taxon>Peloderinae</taxon>
        <taxon>Caenorhabditis</taxon>
    </lineage>
</organism>
<sequence length="508" mass="57283">MAAHALAVHQLPASCPYAAQEANLPTPMTIIHCARPEKPEFFASKRSKFRFMLENTENDDNNTKANLFNVPRIAIRLTKEFTGMEVLKAPEEVRGEDYEIKIDTVFEVQDFEEDSDEKEDAFLPDLKLKSPFDEKTAHKSLSMLNENHEVPRAEIVYPEDFNEHVIEILDSRNERNIDMEPVILANLEQGYFDSNADDSSSDSSSSSESSSESESDSDEEEDAEWDEARPYLKCGCLKKSGKVFESKTAPRVWEAAEFTGNDLPAAWDWRNVSGKNYCSPTRNQHIPVYCGSCWVFGTTGALNDRFNVAREGRWPMTQVSPQEIIDCNGKGSCQGGEIGDVLEHAKIKGLVEEGCNVYRAVNGECNPFHRCGSCWPNACFSLTNYTRYYVKDYGTVKGRENIMSEIKKGGPIACAIGATKKFEYEYVKGVYSEKSDLESNHIISLTGWGVDENGVEYWIARNSWGEAWGELGWFRVVTSKFNNGQGDQYNMGIERDCYYADVDVSNLN</sequence>
<feature type="compositionally biased region" description="Low complexity" evidence="11">
    <location>
        <begin position="201"/>
        <end position="210"/>
    </location>
</feature>
<dbReference type="GO" id="GO:0016807">
    <property type="term" value="F:cysteine-type carboxypeptidase activity"/>
    <property type="evidence" value="ECO:0007669"/>
    <property type="project" value="UniProtKB-EC"/>
</dbReference>
<dbReference type="Proteomes" id="UP000005237">
    <property type="component" value="Unassembled WGS sequence"/>
</dbReference>
<dbReference type="EnsemblMetazoa" id="CJA18365b.1">
    <property type="protein sequence ID" value="CJA18365b.1"/>
    <property type="gene ID" value="WBGene00137569"/>
</dbReference>
<evidence type="ECO:0000259" key="12">
    <source>
        <dbReference type="SMART" id="SM00645"/>
    </source>
</evidence>
<evidence type="ECO:0000256" key="5">
    <source>
        <dbReference type="ARBA" id="ARBA00022729"/>
    </source>
</evidence>
<accession>A0A8R1E1S0</accession>
<dbReference type="PANTHER" id="PTHR12411">
    <property type="entry name" value="CYSTEINE PROTEASE FAMILY C1-RELATED"/>
    <property type="match status" value="1"/>
</dbReference>
<keyword evidence="6" id="KW-0378">Hydrolase</keyword>
<evidence type="ECO:0000256" key="6">
    <source>
        <dbReference type="ARBA" id="ARBA00022801"/>
    </source>
</evidence>
<dbReference type="InterPro" id="IPR033157">
    <property type="entry name" value="CTSZ"/>
</dbReference>
<dbReference type="Gene3D" id="3.90.70.10">
    <property type="entry name" value="Cysteine proteinases"/>
    <property type="match status" value="1"/>
</dbReference>
<dbReference type="Pfam" id="PF00112">
    <property type="entry name" value="Peptidase_C1"/>
    <property type="match status" value="1"/>
</dbReference>
<evidence type="ECO:0000256" key="10">
    <source>
        <dbReference type="ARBA" id="ARBA00023180"/>
    </source>
</evidence>
<reference evidence="13" key="2">
    <citation type="submission" date="2022-06" db="UniProtKB">
        <authorList>
            <consortium name="EnsemblMetazoa"/>
        </authorList>
    </citation>
    <scope>IDENTIFICATION</scope>
    <source>
        <strain evidence="13">DF5081</strain>
    </source>
</reference>